<evidence type="ECO:0000313" key="2">
    <source>
        <dbReference type="EMBL" id="VTJ78053.1"/>
    </source>
</evidence>
<dbReference type="EMBL" id="CABDUW010001032">
    <property type="protein sequence ID" value="VTJ78053.1"/>
    <property type="molecule type" value="Genomic_DNA"/>
</dbReference>
<organism evidence="2 3">
    <name type="scientific">Marmota monax</name>
    <name type="common">Woodchuck</name>
    <dbReference type="NCBI Taxonomy" id="9995"/>
    <lineage>
        <taxon>Eukaryota</taxon>
        <taxon>Metazoa</taxon>
        <taxon>Chordata</taxon>
        <taxon>Craniata</taxon>
        <taxon>Vertebrata</taxon>
        <taxon>Euteleostomi</taxon>
        <taxon>Mammalia</taxon>
        <taxon>Eutheria</taxon>
        <taxon>Euarchontoglires</taxon>
        <taxon>Glires</taxon>
        <taxon>Rodentia</taxon>
        <taxon>Sciuromorpha</taxon>
        <taxon>Sciuridae</taxon>
        <taxon>Xerinae</taxon>
        <taxon>Marmotini</taxon>
        <taxon>Marmota</taxon>
    </lineage>
</organism>
<gene>
    <name evidence="2" type="ORF">MONAX_5E027250</name>
</gene>
<evidence type="ECO:0000313" key="3">
    <source>
        <dbReference type="Proteomes" id="UP000335636"/>
    </source>
</evidence>
<evidence type="ECO:0000256" key="1">
    <source>
        <dbReference type="SAM" id="MobiDB-lite"/>
    </source>
</evidence>
<accession>A0A5E4C822</accession>
<feature type="region of interest" description="Disordered" evidence="1">
    <location>
        <begin position="111"/>
        <end position="144"/>
    </location>
</feature>
<sequence>MVLKSLTDFKGQLTVARPTLGTGTRRPRTPWAATSVSPLLSSVSQWTSGRKPPLGVGDKKVNFCLREPPTPTGRPVGLGHPGPHQPELWPPPSPVPRGCGLTPWADLGTRAEAGHSPDGLFPGSPLRGPGHPPRVPSSLPARAPGLRVSPSLPWTLAPDRSPQFFQFCPSRGVLAPCHLQSPVPSRPPPWGTPGSWAVTQLPGCPGPRWPWGRASRATPAL</sequence>
<proteinExistence type="predicted"/>
<name>A0A5E4C822_MARMO</name>
<protein>
    <submittedName>
        <fullName evidence="2">Uncharacterized protein</fullName>
    </submittedName>
</protein>
<comment type="caution">
    <text evidence="2">The sequence shown here is derived from an EMBL/GenBank/DDBJ whole genome shotgun (WGS) entry which is preliminary data.</text>
</comment>
<reference evidence="2" key="1">
    <citation type="submission" date="2019-04" db="EMBL/GenBank/DDBJ databases">
        <authorList>
            <person name="Alioto T."/>
            <person name="Alioto T."/>
        </authorList>
    </citation>
    <scope>NUCLEOTIDE SEQUENCE [LARGE SCALE GENOMIC DNA]</scope>
</reference>
<keyword evidence="3" id="KW-1185">Reference proteome</keyword>
<dbReference type="AlphaFoldDB" id="A0A5E4C822"/>
<dbReference type="Proteomes" id="UP000335636">
    <property type="component" value="Unassembled WGS sequence"/>
</dbReference>